<evidence type="ECO:0000313" key="4">
    <source>
        <dbReference type="Proteomes" id="UP000825935"/>
    </source>
</evidence>
<dbReference type="Proteomes" id="UP000825935">
    <property type="component" value="Chromosome 7"/>
</dbReference>
<protein>
    <submittedName>
        <fullName evidence="3">Uncharacterized protein</fullName>
    </submittedName>
</protein>
<reference evidence="3" key="1">
    <citation type="submission" date="2021-08" db="EMBL/GenBank/DDBJ databases">
        <title>WGS assembly of Ceratopteris richardii.</title>
        <authorList>
            <person name="Marchant D.B."/>
            <person name="Chen G."/>
            <person name="Jenkins J."/>
            <person name="Shu S."/>
            <person name="Leebens-Mack J."/>
            <person name="Grimwood J."/>
            <person name="Schmutz J."/>
            <person name="Soltis P."/>
            <person name="Soltis D."/>
            <person name="Chen Z.-H."/>
        </authorList>
    </citation>
    <scope>NUCLEOTIDE SEQUENCE</scope>
    <source>
        <strain evidence="3">Whitten #5841</strain>
        <tissue evidence="3">Leaf</tissue>
    </source>
</reference>
<dbReference type="EMBL" id="CM035412">
    <property type="protein sequence ID" value="KAH7432193.1"/>
    <property type="molecule type" value="Genomic_DNA"/>
</dbReference>
<name>A0A8T2UEH7_CERRI</name>
<feature type="compositionally biased region" description="Polar residues" evidence="1">
    <location>
        <begin position="177"/>
        <end position="191"/>
    </location>
</feature>
<keyword evidence="2" id="KW-0472">Membrane</keyword>
<feature type="region of interest" description="Disordered" evidence="1">
    <location>
        <begin position="144"/>
        <end position="198"/>
    </location>
</feature>
<keyword evidence="2" id="KW-0812">Transmembrane</keyword>
<sequence>MVTRYVEVTGYGGEERYSGSGDNEEGLRRVSSPTITSRLGETTFILCGDPATNNRRNLEWRRRKQKDPPSPSVEKRPPPLDAALSHKGHLWATSERDHAQQEAFSLLGVAALLSAVYGLLGLIRRHDLFATGTQAAIESPSCIRAGTNLPPESSITKVASVSPSHPSPRSLHPQRSTTHTYPRSLPPQHSQLPHARYPRSPPFNPLSSLFGSSPWTSSLAHFRWSFLRKPTFDPALQQKPIFFLYQPEETLQKRHTFLRRKIHTDPAQKAIDPSLISDGISSHSTAAETEGLRQERRSPVPDDCTGVTSYPEPSISTSRADMELGTFLGTRASNTSHSESTASPTRENMPSARALLPKSTTNLELKKDVSATYGRAEVKSAHLKDRIANSSRPLYTHLHRNLMPNTAGETPPLGWSMSRYDLFILLVIMSFILVCICFKEKLVTCINLSFTTRRSEPHFLYRLLPTSL</sequence>
<feature type="compositionally biased region" description="Polar residues" evidence="1">
    <location>
        <begin position="150"/>
        <end position="159"/>
    </location>
</feature>
<dbReference type="AlphaFoldDB" id="A0A8T2UEH7"/>
<keyword evidence="2" id="KW-1133">Transmembrane helix</keyword>
<feature type="compositionally biased region" description="Low complexity" evidence="1">
    <location>
        <begin position="160"/>
        <end position="176"/>
    </location>
</feature>
<feature type="region of interest" description="Disordered" evidence="1">
    <location>
        <begin position="272"/>
        <end position="357"/>
    </location>
</feature>
<evidence type="ECO:0000313" key="3">
    <source>
        <dbReference type="EMBL" id="KAH7432193.1"/>
    </source>
</evidence>
<comment type="caution">
    <text evidence="3">The sequence shown here is derived from an EMBL/GenBank/DDBJ whole genome shotgun (WGS) entry which is preliminary data.</text>
</comment>
<feature type="compositionally biased region" description="Basic and acidic residues" evidence="1">
    <location>
        <begin position="290"/>
        <end position="300"/>
    </location>
</feature>
<feature type="region of interest" description="Disordered" evidence="1">
    <location>
        <begin position="56"/>
        <end position="83"/>
    </location>
</feature>
<feature type="compositionally biased region" description="Polar residues" evidence="1">
    <location>
        <begin position="331"/>
        <end position="348"/>
    </location>
</feature>
<feature type="transmembrane region" description="Helical" evidence="2">
    <location>
        <begin position="420"/>
        <end position="438"/>
    </location>
</feature>
<accession>A0A8T2UEH7</accession>
<keyword evidence="4" id="KW-1185">Reference proteome</keyword>
<feature type="region of interest" description="Disordered" evidence="1">
    <location>
        <begin position="10"/>
        <end position="32"/>
    </location>
</feature>
<evidence type="ECO:0000256" key="2">
    <source>
        <dbReference type="SAM" id="Phobius"/>
    </source>
</evidence>
<organism evidence="3 4">
    <name type="scientific">Ceratopteris richardii</name>
    <name type="common">Triangle waterfern</name>
    <dbReference type="NCBI Taxonomy" id="49495"/>
    <lineage>
        <taxon>Eukaryota</taxon>
        <taxon>Viridiplantae</taxon>
        <taxon>Streptophyta</taxon>
        <taxon>Embryophyta</taxon>
        <taxon>Tracheophyta</taxon>
        <taxon>Polypodiopsida</taxon>
        <taxon>Polypodiidae</taxon>
        <taxon>Polypodiales</taxon>
        <taxon>Pteridineae</taxon>
        <taxon>Pteridaceae</taxon>
        <taxon>Parkerioideae</taxon>
        <taxon>Ceratopteris</taxon>
    </lineage>
</organism>
<gene>
    <name evidence="3" type="ORF">KP509_07G012600</name>
</gene>
<feature type="transmembrane region" description="Helical" evidence="2">
    <location>
        <begin position="103"/>
        <end position="123"/>
    </location>
</feature>
<proteinExistence type="predicted"/>
<evidence type="ECO:0000256" key="1">
    <source>
        <dbReference type="SAM" id="MobiDB-lite"/>
    </source>
</evidence>